<organism evidence="2 3">
    <name type="scientific">Niveispirillum lacus</name>
    <dbReference type="NCBI Taxonomy" id="1981099"/>
    <lineage>
        <taxon>Bacteria</taxon>
        <taxon>Pseudomonadati</taxon>
        <taxon>Pseudomonadota</taxon>
        <taxon>Alphaproteobacteria</taxon>
        <taxon>Rhodospirillales</taxon>
        <taxon>Azospirillaceae</taxon>
        <taxon>Niveispirillum</taxon>
    </lineage>
</organism>
<evidence type="ECO:0000313" key="3">
    <source>
        <dbReference type="Proteomes" id="UP000216998"/>
    </source>
</evidence>
<dbReference type="InterPro" id="IPR053824">
    <property type="entry name" value="DUF7010"/>
</dbReference>
<feature type="transmembrane region" description="Helical" evidence="1">
    <location>
        <begin position="82"/>
        <end position="106"/>
    </location>
</feature>
<feature type="transmembrane region" description="Helical" evidence="1">
    <location>
        <begin position="112"/>
        <end position="128"/>
    </location>
</feature>
<sequence length="188" mass="20715">MMDSMVLRALVAADRRASYLRLSGGFPVPLAGMIYWLILAGAGQLLDFKGWLMVAVWGSGLIFPLALLLAKLFNCHFIGDRTAVTNVLLPAFISMLLFWPVLAASLSISPELAPLILAIGMSGHWPIIGWTYDRVGLYAGHALIRALITTLIWFWLPDARLTLLPLSVAILYGLTVLAILMDVRRLRD</sequence>
<feature type="transmembrane region" description="Helical" evidence="1">
    <location>
        <begin position="135"/>
        <end position="156"/>
    </location>
</feature>
<name>A0A255Z3W9_9PROT</name>
<reference evidence="2 3" key="1">
    <citation type="submission" date="2017-07" db="EMBL/GenBank/DDBJ databases">
        <title>Niveispirillum cyanobacteriorum sp. nov., isolated from cyanobacterial aggregates in a eutrophic lake.</title>
        <authorList>
            <person name="Cai H."/>
        </authorList>
    </citation>
    <scope>NUCLEOTIDE SEQUENCE [LARGE SCALE GENOMIC DNA]</scope>
    <source>
        <strain evidence="3">TH1-14</strain>
    </source>
</reference>
<evidence type="ECO:0000256" key="1">
    <source>
        <dbReference type="SAM" id="Phobius"/>
    </source>
</evidence>
<keyword evidence="1" id="KW-1133">Transmembrane helix</keyword>
<feature type="transmembrane region" description="Helical" evidence="1">
    <location>
        <begin position="162"/>
        <end position="183"/>
    </location>
</feature>
<protein>
    <submittedName>
        <fullName evidence="2">Uncharacterized protein</fullName>
    </submittedName>
</protein>
<keyword evidence="1" id="KW-0472">Membrane</keyword>
<evidence type="ECO:0000313" key="2">
    <source>
        <dbReference type="EMBL" id="OYQ35585.1"/>
    </source>
</evidence>
<accession>A0A255Z3W9</accession>
<keyword evidence="1" id="KW-0812">Transmembrane</keyword>
<dbReference type="EMBL" id="NOXU01000025">
    <property type="protein sequence ID" value="OYQ35585.1"/>
    <property type="molecule type" value="Genomic_DNA"/>
</dbReference>
<dbReference type="AlphaFoldDB" id="A0A255Z3W9"/>
<feature type="transmembrane region" description="Helical" evidence="1">
    <location>
        <begin position="20"/>
        <end position="38"/>
    </location>
</feature>
<keyword evidence="3" id="KW-1185">Reference proteome</keyword>
<dbReference type="Proteomes" id="UP000216998">
    <property type="component" value="Unassembled WGS sequence"/>
</dbReference>
<proteinExistence type="predicted"/>
<gene>
    <name evidence="2" type="ORF">CHU95_07630</name>
</gene>
<comment type="caution">
    <text evidence="2">The sequence shown here is derived from an EMBL/GenBank/DDBJ whole genome shotgun (WGS) entry which is preliminary data.</text>
</comment>
<dbReference type="Pfam" id="PF22765">
    <property type="entry name" value="DUF7010"/>
    <property type="match status" value="1"/>
</dbReference>
<feature type="transmembrane region" description="Helical" evidence="1">
    <location>
        <begin position="50"/>
        <end position="70"/>
    </location>
</feature>